<dbReference type="InterPro" id="IPR036812">
    <property type="entry name" value="NAD(P)_OxRdtase_dom_sf"/>
</dbReference>
<reference evidence="6" key="2">
    <citation type="journal article" date="2014" name="ISME J.">
        <title>Microbial stratification in low pH oxic and suboxic macroscopic growths along an acid mine drainage.</title>
        <authorList>
            <person name="Mendez-Garcia C."/>
            <person name="Mesa V."/>
            <person name="Sprenger R.R."/>
            <person name="Richter M."/>
            <person name="Diez M.S."/>
            <person name="Solano J."/>
            <person name="Bargiela R."/>
            <person name="Golyshina O.V."/>
            <person name="Manteca A."/>
            <person name="Ramos J.L."/>
            <person name="Gallego J.R."/>
            <person name="Llorente I."/>
            <person name="Martins Dos Santos V.A."/>
            <person name="Jensen O.N."/>
            <person name="Pelaez A.I."/>
            <person name="Sanchez J."/>
            <person name="Ferrer M."/>
        </authorList>
    </citation>
    <scope>NUCLEOTIDE SEQUENCE</scope>
</reference>
<organism evidence="6">
    <name type="scientific">mine drainage metagenome</name>
    <dbReference type="NCBI Taxonomy" id="410659"/>
    <lineage>
        <taxon>unclassified sequences</taxon>
        <taxon>metagenomes</taxon>
        <taxon>ecological metagenomes</taxon>
    </lineage>
</organism>
<dbReference type="InterPro" id="IPR019499">
    <property type="entry name" value="Val-tRNA_synth_tRNA-bd"/>
</dbReference>
<dbReference type="InterPro" id="IPR023210">
    <property type="entry name" value="NADP_OxRdtase_dom"/>
</dbReference>
<dbReference type="GO" id="GO:0005524">
    <property type="term" value="F:ATP binding"/>
    <property type="evidence" value="ECO:0007669"/>
    <property type="project" value="UniProtKB-KW"/>
</dbReference>
<feature type="region of interest" description="Disordered" evidence="3">
    <location>
        <begin position="71"/>
        <end position="107"/>
    </location>
</feature>
<feature type="non-terminal residue" evidence="6">
    <location>
        <position position="236"/>
    </location>
</feature>
<dbReference type="Pfam" id="PF10458">
    <property type="entry name" value="Val_tRNA-synt_C"/>
    <property type="match status" value="1"/>
</dbReference>
<feature type="compositionally biased region" description="Basic and acidic residues" evidence="3">
    <location>
        <begin position="71"/>
        <end position="88"/>
    </location>
</feature>
<accession>T0Z9T2</accession>
<proteinExistence type="predicted"/>
<reference evidence="6" key="1">
    <citation type="submission" date="2013-08" db="EMBL/GenBank/DDBJ databases">
        <authorList>
            <person name="Mendez C."/>
            <person name="Richter M."/>
            <person name="Ferrer M."/>
            <person name="Sanchez J."/>
        </authorList>
    </citation>
    <scope>NUCLEOTIDE SEQUENCE</scope>
</reference>
<dbReference type="Gene3D" id="1.10.287.380">
    <property type="entry name" value="Valyl-tRNA synthetase, C-terminal domain"/>
    <property type="match status" value="1"/>
</dbReference>
<evidence type="ECO:0000259" key="5">
    <source>
        <dbReference type="Pfam" id="PF10458"/>
    </source>
</evidence>
<name>T0Z9T2_9ZZZZ</name>
<feature type="domain" description="Valyl-tRNA synthetase tRNA-binding arm" evidence="5">
    <location>
        <begin position="21"/>
        <end position="75"/>
    </location>
</feature>
<sequence>APFGECYLARPETGPEATEALEREREKLELLLEKTRRRLADDGFRARAPPAVVREAEEKARELADRLRRIDEHLNPRGSEPRRHDAPHSPKARSARRPAADPPSAPPAIESVALVQGKAAHPALGLGLWGLGRWKTEDEARTKATIARAVERGVRWFDTAEVYGGGRSERVLGDVLARTARADPPFFLATKVSWEHLRPSQLRAALVNSLERLGRPSVDEYLVHAPDDRVPLAQTM</sequence>
<dbReference type="PANTHER" id="PTHR43638">
    <property type="entry name" value="OXIDOREDUCTASE, ALDO/KETO REDUCTASE FAMILY PROTEIN"/>
    <property type="match status" value="1"/>
</dbReference>
<evidence type="ECO:0000313" key="6">
    <source>
        <dbReference type="EMBL" id="EQD41798.1"/>
    </source>
</evidence>
<dbReference type="GO" id="GO:0006438">
    <property type="term" value="P:valyl-tRNA aminoacylation"/>
    <property type="evidence" value="ECO:0007669"/>
    <property type="project" value="InterPro"/>
</dbReference>
<evidence type="ECO:0000256" key="3">
    <source>
        <dbReference type="SAM" id="MobiDB-lite"/>
    </source>
</evidence>
<dbReference type="EMBL" id="AUZY01009515">
    <property type="protein sequence ID" value="EQD41798.1"/>
    <property type="molecule type" value="Genomic_DNA"/>
</dbReference>
<gene>
    <name evidence="6" type="ORF">B1B_14371</name>
</gene>
<dbReference type="SUPFAM" id="SSF51430">
    <property type="entry name" value="NAD(P)-linked oxidoreductase"/>
    <property type="match status" value="1"/>
</dbReference>
<evidence type="ECO:0000256" key="1">
    <source>
        <dbReference type="ARBA" id="ARBA00022741"/>
    </source>
</evidence>
<dbReference type="GO" id="GO:0004832">
    <property type="term" value="F:valine-tRNA ligase activity"/>
    <property type="evidence" value="ECO:0007669"/>
    <property type="project" value="InterPro"/>
</dbReference>
<comment type="caution">
    <text evidence="6">The sequence shown here is derived from an EMBL/GenBank/DDBJ whole genome shotgun (WGS) entry which is preliminary data.</text>
</comment>
<evidence type="ECO:0000259" key="4">
    <source>
        <dbReference type="Pfam" id="PF00248"/>
    </source>
</evidence>
<keyword evidence="1" id="KW-0547">Nucleotide-binding</keyword>
<feature type="region of interest" description="Disordered" evidence="3">
    <location>
        <begin position="39"/>
        <end position="59"/>
    </location>
</feature>
<dbReference type="Gene3D" id="3.20.20.100">
    <property type="entry name" value="NADP-dependent oxidoreductase domain"/>
    <property type="match status" value="1"/>
</dbReference>
<dbReference type="AlphaFoldDB" id="T0Z9T2"/>
<dbReference type="InterPro" id="IPR037118">
    <property type="entry name" value="Val-tRNA_synth_C_sf"/>
</dbReference>
<dbReference type="Pfam" id="PF00248">
    <property type="entry name" value="Aldo_ket_red"/>
    <property type="match status" value="1"/>
</dbReference>
<protein>
    <submittedName>
        <fullName evidence="6">Aldo/keto reductase</fullName>
    </submittedName>
</protein>
<dbReference type="GO" id="GO:0005737">
    <property type="term" value="C:cytoplasm"/>
    <property type="evidence" value="ECO:0007669"/>
    <property type="project" value="InterPro"/>
</dbReference>
<evidence type="ECO:0000256" key="2">
    <source>
        <dbReference type="ARBA" id="ARBA00022840"/>
    </source>
</evidence>
<feature type="non-terminal residue" evidence="6">
    <location>
        <position position="1"/>
    </location>
</feature>
<dbReference type="PANTHER" id="PTHR43638:SF3">
    <property type="entry name" value="ALDEHYDE REDUCTASE"/>
    <property type="match status" value="1"/>
</dbReference>
<dbReference type="SUPFAM" id="SSF46589">
    <property type="entry name" value="tRNA-binding arm"/>
    <property type="match status" value="1"/>
</dbReference>
<feature type="region of interest" description="Disordered" evidence="3">
    <location>
        <begin position="1"/>
        <end position="20"/>
    </location>
</feature>
<dbReference type="InterPro" id="IPR010978">
    <property type="entry name" value="tRNA-bd_arm"/>
</dbReference>
<feature type="domain" description="NADP-dependent oxidoreductase" evidence="4">
    <location>
        <begin position="124"/>
        <end position="236"/>
    </location>
</feature>
<keyword evidence="2" id="KW-0067">ATP-binding</keyword>